<dbReference type="STRING" id="550983.A4R26_16810"/>
<sequence>MKVLLFLLALPVMASKCSKTKESDTQLKGRVIRVSCASFVVQVLNDDKIGEDGWKDMSNNNATYDNVFNANNACKIPAGIKAGTTIRFNVSSPAQNDCVTCMMFDGPPNVKYDITDVSIVEK</sequence>
<protein>
    <submittedName>
        <fullName evidence="1">Uncharacterized protein</fullName>
    </submittedName>
</protein>
<dbReference type="Proteomes" id="UP000192276">
    <property type="component" value="Unassembled WGS sequence"/>
</dbReference>
<evidence type="ECO:0000313" key="1">
    <source>
        <dbReference type="EMBL" id="OQP63632.1"/>
    </source>
</evidence>
<dbReference type="RefSeq" id="WP_081163709.1">
    <property type="nucleotide sequence ID" value="NZ_LWBP01000100.1"/>
</dbReference>
<gene>
    <name evidence="1" type="ORF">A4R26_16810</name>
</gene>
<organism evidence="1 2">
    <name type="scientific">Niastella populi</name>
    <dbReference type="NCBI Taxonomy" id="550983"/>
    <lineage>
        <taxon>Bacteria</taxon>
        <taxon>Pseudomonadati</taxon>
        <taxon>Bacteroidota</taxon>
        <taxon>Chitinophagia</taxon>
        <taxon>Chitinophagales</taxon>
        <taxon>Chitinophagaceae</taxon>
        <taxon>Niastella</taxon>
    </lineage>
</organism>
<reference evidence="2" key="1">
    <citation type="submission" date="2016-04" db="EMBL/GenBank/DDBJ databases">
        <authorList>
            <person name="Chen L."/>
            <person name="Zhuang W."/>
            <person name="Wang G."/>
        </authorList>
    </citation>
    <scope>NUCLEOTIDE SEQUENCE [LARGE SCALE GENOMIC DNA]</scope>
    <source>
        <strain evidence="2">208</strain>
    </source>
</reference>
<proteinExistence type="predicted"/>
<keyword evidence="2" id="KW-1185">Reference proteome</keyword>
<accession>A0A1V9FZ75</accession>
<dbReference type="EMBL" id="LWBP01000100">
    <property type="protein sequence ID" value="OQP63632.1"/>
    <property type="molecule type" value="Genomic_DNA"/>
</dbReference>
<evidence type="ECO:0000313" key="2">
    <source>
        <dbReference type="Proteomes" id="UP000192276"/>
    </source>
</evidence>
<dbReference type="OrthoDB" id="671629at2"/>
<name>A0A1V9FZ75_9BACT</name>
<comment type="caution">
    <text evidence="1">The sequence shown here is derived from an EMBL/GenBank/DDBJ whole genome shotgun (WGS) entry which is preliminary data.</text>
</comment>
<dbReference type="AlphaFoldDB" id="A0A1V9FZ75"/>